<sequence>MDKLLERALSVVQTTRYAELAATTIIVFDHLITFDDEIDLIWRSSWSIGKILFFINRYYTLASVIINNYGHRFFYWQGSTGLFACMIAEVILQMRLYALYFLNRRVLAIMVTTFILTSATAATIMGVTLSQVSARSKIPFVSTEFCFPSGVPHYFYAFWIPILAFETVLFSLALFRGYQTFRTSGSPFQTGQRLIGILIRDSVVYFLVMFATYLTNLLVWLIDIEYLEVTVGFSVAMSCVLGNRVIINVRQVNKEMEREKRSRTRRTGESNSVRKSTAQVQVVDSDTLTDIEMAQLRSMQVDYYHIQEYCAE</sequence>
<reference evidence="4 5" key="1">
    <citation type="submission" date="2024-01" db="EMBL/GenBank/DDBJ databases">
        <title>A draft genome for a cacao thread blight-causing isolate of Paramarasmius palmivorus.</title>
        <authorList>
            <person name="Baruah I.K."/>
            <person name="Bukari Y."/>
            <person name="Amoako-Attah I."/>
            <person name="Meinhardt L.W."/>
            <person name="Bailey B.A."/>
            <person name="Cohen S.P."/>
        </authorList>
    </citation>
    <scope>NUCLEOTIDE SEQUENCE [LARGE SCALE GENOMIC DNA]</scope>
    <source>
        <strain evidence="4 5">GH-12</strain>
    </source>
</reference>
<feature type="region of interest" description="Disordered" evidence="1">
    <location>
        <begin position="257"/>
        <end position="277"/>
    </location>
</feature>
<feature type="transmembrane region" description="Helical" evidence="2">
    <location>
        <begin position="75"/>
        <end position="94"/>
    </location>
</feature>
<evidence type="ECO:0000256" key="1">
    <source>
        <dbReference type="SAM" id="MobiDB-lite"/>
    </source>
</evidence>
<dbReference type="InterPro" id="IPR045340">
    <property type="entry name" value="DUF6533"/>
</dbReference>
<evidence type="ECO:0000256" key="2">
    <source>
        <dbReference type="SAM" id="Phobius"/>
    </source>
</evidence>
<dbReference type="AlphaFoldDB" id="A0AAW0C8B2"/>
<accession>A0AAW0C8B2</accession>
<proteinExistence type="predicted"/>
<keyword evidence="2" id="KW-0472">Membrane</keyword>
<keyword evidence="2" id="KW-0812">Transmembrane</keyword>
<dbReference type="EMBL" id="JAYKXP010000056">
    <property type="protein sequence ID" value="KAK7034592.1"/>
    <property type="molecule type" value="Genomic_DNA"/>
</dbReference>
<feature type="transmembrane region" description="Helical" evidence="2">
    <location>
        <begin position="106"/>
        <end position="134"/>
    </location>
</feature>
<gene>
    <name evidence="4" type="ORF">VNI00_012223</name>
</gene>
<keyword evidence="5" id="KW-1185">Reference proteome</keyword>
<protein>
    <recommendedName>
        <fullName evidence="3">DUF6533 domain-containing protein</fullName>
    </recommendedName>
</protein>
<organism evidence="4 5">
    <name type="scientific">Paramarasmius palmivorus</name>
    <dbReference type="NCBI Taxonomy" id="297713"/>
    <lineage>
        <taxon>Eukaryota</taxon>
        <taxon>Fungi</taxon>
        <taxon>Dikarya</taxon>
        <taxon>Basidiomycota</taxon>
        <taxon>Agaricomycotina</taxon>
        <taxon>Agaricomycetes</taxon>
        <taxon>Agaricomycetidae</taxon>
        <taxon>Agaricales</taxon>
        <taxon>Marasmiineae</taxon>
        <taxon>Marasmiaceae</taxon>
        <taxon>Paramarasmius</taxon>
    </lineage>
</organism>
<feature type="transmembrane region" description="Helical" evidence="2">
    <location>
        <begin position="203"/>
        <end position="222"/>
    </location>
</feature>
<dbReference type="Proteomes" id="UP001383192">
    <property type="component" value="Unassembled WGS sequence"/>
</dbReference>
<evidence type="ECO:0000313" key="4">
    <source>
        <dbReference type="EMBL" id="KAK7034592.1"/>
    </source>
</evidence>
<feature type="transmembrane region" description="Helical" evidence="2">
    <location>
        <begin position="228"/>
        <end position="247"/>
    </location>
</feature>
<comment type="caution">
    <text evidence="4">The sequence shown here is derived from an EMBL/GenBank/DDBJ whole genome shotgun (WGS) entry which is preliminary data.</text>
</comment>
<evidence type="ECO:0000259" key="3">
    <source>
        <dbReference type="Pfam" id="PF20151"/>
    </source>
</evidence>
<feature type="transmembrane region" description="Helical" evidence="2">
    <location>
        <begin position="154"/>
        <end position="175"/>
    </location>
</feature>
<name>A0AAW0C8B2_9AGAR</name>
<dbReference type="Pfam" id="PF20151">
    <property type="entry name" value="DUF6533"/>
    <property type="match status" value="1"/>
</dbReference>
<keyword evidence="2" id="KW-1133">Transmembrane helix</keyword>
<feature type="domain" description="DUF6533" evidence="3">
    <location>
        <begin position="17"/>
        <end position="61"/>
    </location>
</feature>
<evidence type="ECO:0000313" key="5">
    <source>
        <dbReference type="Proteomes" id="UP001383192"/>
    </source>
</evidence>